<dbReference type="EMBL" id="BMPG01000002">
    <property type="protein sequence ID" value="GGL60012.1"/>
    <property type="molecule type" value="Genomic_DNA"/>
</dbReference>
<dbReference type="Gene3D" id="3.30.530.20">
    <property type="match status" value="1"/>
</dbReference>
<proteinExistence type="predicted"/>
<dbReference type="OrthoDB" id="167073at2157"/>
<sequence length="179" mass="19871">MQTVEVTTVIFAPPARVYEFLLDFPGYAGYSEHLRSVEERGDGGPGTEYALTFAWWKLDYTAHTEVTEVEPPHRIAWRVTEDLNARGGWQLAGASDEAPEGVDAATRVTLRVEYRPKSFESASVSLPPLVSPSWVLGKLTGLLVDEGRQVVENVTADLEGDRRHVPIEVRVDGDVVYDE</sequence>
<dbReference type="Proteomes" id="UP000607197">
    <property type="component" value="Unassembled WGS sequence"/>
</dbReference>
<dbReference type="InterPro" id="IPR023393">
    <property type="entry name" value="START-like_dom_sf"/>
</dbReference>
<evidence type="ECO:0000313" key="2">
    <source>
        <dbReference type="Proteomes" id="UP000607197"/>
    </source>
</evidence>
<comment type="caution">
    <text evidence="1">The sequence shown here is derived from an EMBL/GenBank/DDBJ whole genome shotgun (WGS) entry which is preliminary data.</text>
</comment>
<dbReference type="CDD" id="cd07812">
    <property type="entry name" value="SRPBCC"/>
    <property type="match status" value="1"/>
</dbReference>
<accession>A0A830FJ36</accession>
<name>A0A830FJ36_9EURY</name>
<dbReference type="InterPro" id="IPR019587">
    <property type="entry name" value="Polyketide_cyclase/dehydratase"/>
</dbReference>
<dbReference type="RefSeq" id="WP_188978083.1">
    <property type="nucleotide sequence ID" value="NZ_BMPG01000002.1"/>
</dbReference>
<reference evidence="1" key="1">
    <citation type="journal article" date="2014" name="Int. J. Syst. Evol. Microbiol.">
        <title>Complete genome sequence of Corynebacterium casei LMG S-19264T (=DSM 44701T), isolated from a smear-ripened cheese.</title>
        <authorList>
            <consortium name="US DOE Joint Genome Institute (JGI-PGF)"/>
            <person name="Walter F."/>
            <person name="Albersmeier A."/>
            <person name="Kalinowski J."/>
            <person name="Ruckert C."/>
        </authorList>
    </citation>
    <scope>NUCLEOTIDE SEQUENCE</scope>
    <source>
        <strain evidence="1">JCM 19596</strain>
    </source>
</reference>
<keyword evidence="2" id="KW-1185">Reference proteome</keyword>
<dbReference type="AlphaFoldDB" id="A0A830FJ36"/>
<gene>
    <name evidence="1" type="ORF">GCM10009039_17850</name>
</gene>
<dbReference type="Pfam" id="PF10604">
    <property type="entry name" value="Polyketide_cyc2"/>
    <property type="match status" value="1"/>
</dbReference>
<dbReference type="SUPFAM" id="SSF55961">
    <property type="entry name" value="Bet v1-like"/>
    <property type="match status" value="1"/>
</dbReference>
<organism evidence="1 2">
    <name type="scientific">Halocalculus aciditolerans</name>
    <dbReference type="NCBI Taxonomy" id="1383812"/>
    <lineage>
        <taxon>Archaea</taxon>
        <taxon>Methanobacteriati</taxon>
        <taxon>Methanobacteriota</taxon>
        <taxon>Stenosarchaea group</taxon>
        <taxon>Halobacteria</taxon>
        <taxon>Halobacteriales</taxon>
        <taxon>Halobacteriaceae</taxon>
        <taxon>Halocalculus</taxon>
    </lineage>
</organism>
<evidence type="ECO:0000313" key="1">
    <source>
        <dbReference type="EMBL" id="GGL60012.1"/>
    </source>
</evidence>
<protein>
    <submittedName>
        <fullName evidence="1">Polyketide cyclase</fullName>
    </submittedName>
</protein>
<reference evidence="1" key="2">
    <citation type="submission" date="2020-09" db="EMBL/GenBank/DDBJ databases">
        <authorList>
            <person name="Sun Q."/>
            <person name="Ohkuma M."/>
        </authorList>
    </citation>
    <scope>NUCLEOTIDE SEQUENCE</scope>
    <source>
        <strain evidence="1">JCM 19596</strain>
    </source>
</reference>